<dbReference type="SMART" id="SM00257">
    <property type="entry name" value="LysM"/>
    <property type="match status" value="2"/>
</dbReference>
<dbReference type="CDD" id="cd00118">
    <property type="entry name" value="LysM"/>
    <property type="match status" value="1"/>
</dbReference>
<dbReference type="SUPFAM" id="SSF54106">
    <property type="entry name" value="LysM domain"/>
    <property type="match status" value="1"/>
</dbReference>
<evidence type="ECO:0000313" key="1">
    <source>
        <dbReference type="EMBL" id="QHN41317.1"/>
    </source>
</evidence>
<dbReference type="Gene3D" id="3.10.350.10">
    <property type="entry name" value="LysM domain"/>
    <property type="match status" value="1"/>
</dbReference>
<sequence>MKTYTVQQGDTLFAIARDEYGDGSLGPVLAAANHLTHPDFLQPGQHLLVPYVTRRHRMTTPDGDVARKQITQTYYGTTDLHTQLLWETVNGVDQRPIDLGAWLVLPELERAEHYPVVVPEYLSALAERWYGDSDLTTMLTLANTIAGNRIDDDLVEPGNIVIRPGFNKTHAVRGETLRTLCTEHYGTGMVDTWIAIVAAANGLTDPDHLVSGRRITLPS</sequence>
<organism evidence="1">
    <name type="scientific">Gordonia amarae</name>
    <dbReference type="NCBI Taxonomy" id="36821"/>
    <lineage>
        <taxon>Bacteria</taxon>
        <taxon>Bacillati</taxon>
        <taxon>Actinomycetota</taxon>
        <taxon>Actinomycetes</taxon>
        <taxon>Mycobacteriales</taxon>
        <taxon>Gordoniaceae</taxon>
        <taxon>Gordonia</taxon>
    </lineage>
</organism>
<reference evidence="1" key="1">
    <citation type="journal article" date="2021" name="Nat. Microbiol.">
        <title>Cocultivation of an ultrasmall environmental parasitic bacterium with lytic ability against bacteria associated with wastewater foams.</title>
        <authorList>
            <person name="Batinovic S."/>
            <person name="Rose J.J.A."/>
            <person name="Ratcliffe J."/>
            <person name="Seviour R.J."/>
            <person name="Petrovski S."/>
        </authorList>
    </citation>
    <scope>NUCLEOTIDE SEQUENCE</scope>
    <source>
        <strain evidence="1">CON44</strain>
    </source>
</reference>
<dbReference type="PANTHER" id="PTHR34700">
    <property type="entry name" value="POTASSIUM BINDING PROTEIN KBP"/>
    <property type="match status" value="1"/>
</dbReference>
<dbReference type="PROSITE" id="PS51782">
    <property type="entry name" value="LYSM"/>
    <property type="match status" value="1"/>
</dbReference>
<dbReference type="InterPro" id="IPR052196">
    <property type="entry name" value="Bact_Kbp"/>
</dbReference>
<name>A0A857L6C8_9ACTN</name>
<dbReference type="InterPro" id="IPR018392">
    <property type="entry name" value="LysM"/>
</dbReference>
<protein>
    <submittedName>
        <fullName evidence="1">LysM peptidoglycan-binding domain-containing protein</fullName>
    </submittedName>
</protein>
<dbReference type="EMBL" id="CP045810">
    <property type="protein sequence ID" value="QHN41317.1"/>
    <property type="molecule type" value="Genomic_DNA"/>
</dbReference>
<proteinExistence type="predicted"/>
<accession>A0A857L6C8</accession>
<dbReference type="InterPro" id="IPR036779">
    <property type="entry name" value="LysM_dom_sf"/>
</dbReference>
<dbReference type="RefSeq" id="WP_005193388.1">
    <property type="nucleotide sequence ID" value="NZ_CP045804.1"/>
</dbReference>
<dbReference type="PANTHER" id="PTHR34700:SF4">
    <property type="entry name" value="PHAGE-LIKE ELEMENT PBSX PROTEIN XKDP"/>
    <property type="match status" value="1"/>
</dbReference>
<dbReference type="AlphaFoldDB" id="A0A857L6C8"/>
<gene>
    <name evidence="1" type="ORF">GII30_21035</name>
</gene>
<dbReference type="Pfam" id="PF01476">
    <property type="entry name" value="LysM"/>
    <property type="match status" value="2"/>
</dbReference>